<dbReference type="AlphaFoldDB" id="Q217I2"/>
<dbReference type="Pfam" id="PF14234">
    <property type="entry name" value="DUF4336"/>
    <property type="match status" value="1"/>
</dbReference>
<accession>Q217I2</accession>
<dbReference type="KEGG" id="rpc:RPC_1897"/>
<name>Q217I2_RHOPB</name>
<dbReference type="eggNOG" id="COG4221">
    <property type="taxonomic scope" value="Bacteria"/>
</dbReference>
<dbReference type="HOGENOM" id="CLU_056292_2_0_5"/>
<dbReference type="OrthoDB" id="450111at2"/>
<proteinExistence type="predicted"/>
<dbReference type="STRING" id="316056.RPC_1897"/>
<dbReference type="SUPFAM" id="SSF56281">
    <property type="entry name" value="Metallo-hydrolase/oxidoreductase"/>
    <property type="match status" value="1"/>
</dbReference>
<organism evidence="1">
    <name type="scientific">Rhodopseudomonas palustris (strain BisB18)</name>
    <dbReference type="NCBI Taxonomy" id="316056"/>
    <lineage>
        <taxon>Bacteria</taxon>
        <taxon>Pseudomonadati</taxon>
        <taxon>Pseudomonadota</taxon>
        <taxon>Alphaproteobacteria</taxon>
        <taxon>Hyphomicrobiales</taxon>
        <taxon>Nitrobacteraceae</taxon>
        <taxon>Rhodopseudomonas</taxon>
    </lineage>
</organism>
<evidence type="ECO:0000313" key="1">
    <source>
        <dbReference type="EMBL" id="ABD87454.1"/>
    </source>
</evidence>
<dbReference type="PANTHER" id="PTHR33835">
    <property type="entry name" value="YALI0C07656P"/>
    <property type="match status" value="1"/>
</dbReference>
<dbReference type="PANTHER" id="PTHR33835:SF1">
    <property type="entry name" value="METALLO-BETA-LACTAMASE DOMAIN-CONTAINING PROTEIN"/>
    <property type="match status" value="1"/>
</dbReference>
<dbReference type="InterPro" id="IPR036866">
    <property type="entry name" value="RibonucZ/Hydroxyglut_hydro"/>
</dbReference>
<evidence type="ECO:0008006" key="2">
    <source>
        <dbReference type="Google" id="ProtNLM"/>
    </source>
</evidence>
<protein>
    <recommendedName>
        <fullName evidence="2">DUF4336 domain-containing protein</fullName>
    </recommendedName>
</protein>
<reference evidence="1" key="1">
    <citation type="submission" date="2006-03" db="EMBL/GenBank/DDBJ databases">
        <title>Complete sequence of Rhodopseudomonas palustris BisB18.</title>
        <authorList>
            <consortium name="US DOE Joint Genome Institute"/>
            <person name="Copeland A."/>
            <person name="Lucas S."/>
            <person name="Lapidus A."/>
            <person name="Barry K."/>
            <person name="Detter J.C."/>
            <person name="Glavina del Rio T."/>
            <person name="Hammon N."/>
            <person name="Israni S."/>
            <person name="Dalin E."/>
            <person name="Tice H."/>
            <person name="Pitluck S."/>
            <person name="Chain P."/>
            <person name="Malfatti S."/>
            <person name="Shin M."/>
            <person name="Vergez L."/>
            <person name="Schmutz J."/>
            <person name="Larimer F."/>
            <person name="Land M."/>
            <person name="Hauser L."/>
            <person name="Pelletier D.A."/>
            <person name="Kyrpides N."/>
            <person name="Anderson I."/>
            <person name="Oda Y."/>
            <person name="Harwood C.S."/>
            <person name="Richardson P."/>
        </authorList>
    </citation>
    <scope>NUCLEOTIDE SEQUENCE [LARGE SCALE GENOMIC DNA]</scope>
    <source>
        <strain evidence="1">BisB18</strain>
    </source>
</reference>
<dbReference type="RefSeq" id="WP_011472358.1">
    <property type="nucleotide sequence ID" value="NC_007925.1"/>
</dbReference>
<dbReference type="InterPro" id="IPR025638">
    <property type="entry name" value="DUF4336"/>
</dbReference>
<sequence>MSRVTYPPLNVPKPVADSLWIVDSGPMRPMGLSIPVRMTIVRLANGDVWLHSPTPWSSELARAIQQIGPIRHLVAPNIAHWTFVKEWQDRFPAAVTWAAPGLRRRGAVKTSGLRIDHDLGAQPPADWSEDLDQRLLTGGFGLTEVVFLHKPSNTLIAVDLVQNFEAEKISPALRPLARLGGVVAPDGEAPPHYRFAVNRKRSEAQRIARELVDQFRPERVIFEHGQWFERDGTEQLRTSLRWLLT</sequence>
<gene>
    <name evidence="1" type="ordered locus">RPC_1897</name>
</gene>
<dbReference type="EMBL" id="CP000301">
    <property type="protein sequence ID" value="ABD87454.1"/>
    <property type="molecule type" value="Genomic_DNA"/>
</dbReference>